<dbReference type="SUPFAM" id="SSF48350">
    <property type="entry name" value="GTPase activation domain, GAP"/>
    <property type="match status" value="1"/>
</dbReference>
<dbReference type="Proteomes" id="UP000694428">
    <property type="component" value="Unplaced"/>
</dbReference>
<dbReference type="PANTHER" id="PTHR14149:SF12">
    <property type="entry name" value="RAS GTPASE-ACTIVATING-LIKE PROTEIN IQGAP2"/>
    <property type="match status" value="1"/>
</dbReference>
<evidence type="ECO:0000259" key="1">
    <source>
        <dbReference type="PROSITE" id="PS50018"/>
    </source>
</evidence>
<protein>
    <recommendedName>
        <fullName evidence="1">Ras-GAP domain-containing protein</fullName>
    </recommendedName>
</protein>
<dbReference type="SMART" id="SM00323">
    <property type="entry name" value="RasGAP"/>
    <property type="match status" value="1"/>
</dbReference>
<dbReference type="Pfam" id="PF03836">
    <property type="entry name" value="RasGAP_C"/>
    <property type="match status" value="1"/>
</dbReference>
<dbReference type="PROSITE" id="PS00509">
    <property type="entry name" value="RAS_GTPASE_ACTIV_1"/>
    <property type="match status" value="1"/>
</dbReference>
<name>A0A8C9G2M6_PAVCR</name>
<evidence type="ECO:0000313" key="3">
    <source>
        <dbReference type="Proteomes" id="UP000694428"/>
    </source>
</evidence>
<dbReference type="PROSITE" id="PS50018">
    <property type="entry name" value="RAS_GTPASE_ACTIV_2"/>
    <property type="match status" value="1"/>
</dbReference>
<organism evidence="2 3">
    <name type="scientific">Pavo cristatus</name>
    <name type="common">Indian peafowl</name>
    <name type="synonym">Blue peafowl</name>
    <dbReference type="NCBI Taxonomy" id="9049"/>
    <lineage>
        <taxon>Eukaryota</taxon>
        <taxon>Metazoa</taxon>
        <taxon>Chordata</taxon>
        <taxon>Craniata</taxon>
        <taxon>Vertebrata</taxon>
        <taxon>Euteleostomi</taxon>
        <taxon>Archelosauria</taxon>
        <taxon>Archosauria</taxon>
        <taxon>Dinosauria</taxon>
        <taxon>Saurischia</taxon>
        <taxon>Theropoda</taxon>
        <taxon>Coelurosauria</taxon>
        <taxon>Aves</taxon>
        <taxon>Neognathae</taxon>
        <taxon>Galloanserae</taxon>
        <taxon>Galliformes</taxon>
        <taxon>Phasianidae</taxon>
        <taxon>Phasianinae</taxon>
        <taxon>Pavo</taxon>
    </lineage>
</organism>
<dbReference type="Ensembl" id="ENSPSTT00000025604.1">
    <property type="protein sequence ID" value="ENSPSTP00000024332.1"/>
    <property type="gene ID" value="ENSPSTG00000017947.1"/>
</dbReference>
<dbReference type="InterPro" id="IPR023152">
    <property type="entry name" value="RasGAP_CS"/>
</dbReference>
<keyword evidence="3" id="KW-1185">Reference proteome</keyword>
<dbReference type="InterPro" id="IPR001936">
    <property type="entry name" value="RasGAP_dom"/>
</dbReference>
<dbReference type="InterPro" id="IPR008936">
    <property type="entry name" value="Rho_GTPase_activation_prot"/>
</dbReference>
<dbReference type="GO" id="GO:0005938">
    <property type="term" value="C:cell cortex"/>
    <property type="evidence" value="ECO:0007669"/>
    <property type="project" value="TreeGrafter"/>
</dbReference>
<dbReference type="PANTHER" id="PTHR14149">
    <property type="entry name" value="RAS GTPASE-ACTIVATING PROTEIN WITH IQ MOTIF"/>
    <property type="match status" value="1"/>
</dbReference>
<dbReference type="GO" id="GO:0051015">
    <property type="term" value="F:actin filament binding"/>
    <property type="evidence" value="ECO:0007669"/>
    <property type="project" value="TreeGrafter"/>
</dbReference>
<feature type="domain" description="Ras-GAP" evidence="1">
    <location>
        <begin position="1"/>
        <end position="155"/>
    </location>
</feature>
<dbReference type="Pfam" id="PF00616">
    <property type="entry name" value="RasGAP"/>
    <property type="match status" value="2"/>
</dbReference>
<accession>A0A8C9G2M6</accession>
<sequence length="427" mass="48887">MVVSFNRGARGQNALRQLLAPVVKEIMEDKSLIINTSPVDVYKSWVNQLEMQTGEARGPLPINIANSCIYLYVFNSVCYIVLYKDSSTKVKPDCTSPLLMLRDIVGNLLYYRYMNPAIVAPDGFDIIDMTAGGQIHPDQRRNLGCVAKVLQHAASNKLFEGESEHLSSMNTYLSQTYQKFRYGKLSQIAVQFVYKYKDSLLLEHQDAIATEPNDLLNELLEGLGPVPDVESFLELNASGYLTVKLNWKVTVLDFFFTEESEHSKLVEKRAILDSKTPEKMKRSQSIFEDGQLPIEQKKRKIQRNLRTLEQAGLVSSATKYQEIINEIAKDIRNQRRYRHHRKAELVKLQQTLNALNSKTAFYEEQINYYNTYIKTCLDNLTRKSIKLDGKEEVKGSKKLKQASLKYTAARLHEKGVILEIEDLQTNQ</sequence>
<reference evidence="2" key="1">
    <citation type="submission" date="2025-08" db="UniProtKB">
        <authorList>
            <consortium name="Ensembl"/>
        </authorList>
    </citation>
    <scope>IDENTIFICATION</scope>
</reference>
<reference evidence="2" key="2">
    <citation type="submission" date="2025-09" db="UniProtKB">
        <authorList>
            <consortium name="Ensembl"/>
        </authorList>
    </citation>
    <scope>IDENTIFICATION</scope>
</reference>
<dbReference type="GO" id="GO:0005096">
    <property type="term" value="F:GTPase activator activity"/>
    <property type="evidence" value="ECO:0007669"/>
    <property type="project" value="TreeGrafter"/>
</dbReference>
<dbReference type="GO" id="GO:1903479">
    <property type="term" value="P:mitotic actomyosin contractile ring assembly actin filament organization"/>
    <property type="evidence" value="ECO:0007669"/>
    <property type="project" value="TreeGrafter"/>
</dbReference>
<dbReference type="AlphaFoldDB" id="A0A8C9G2M6"/>
<dbReference type="InterPro" id="IPR000593">
    <property type="entry name" value="RasGAP_C"/>
</dbReference>
<evidence type="ECO:0000313" key="2">
    <source>
        <dbReference type="Ensembl" id="ENSPSTP00000024332.1"/>
    </source>
</evidence>
<dbReference type="GO" id="GO:0005516">
    <property type="term" value="F:calmodulin binding"/>
    <property type="evidence" value="ECO:0007669"/>
    <property type="project" value="TreeGrafter"/>
</dbReference>
<proteinExistence type="predicted"/>
<dbReference type="Gene3D" id="1.10.506.10">
    <property type="entry name" value="GTPase Activation - p120gap, domain 1"/>
    <property type="match status" value="2"/>
</dbReference>